<proteinExistence type="predicted"/>
<evidence type="ECO:0000256" key="5">
    <source>
        <dbReference type="ARBA" id="ARBA00023034"/>
    </source>
</evidence>
<reference evidence="11" key="1">
    <citation type="submission" date="2022-08" db="UniProtKB">
        <authorList>
            <consortium name="EnsemblMetazoa"/>
        </authorList>
    </citation>
    <scope>IDENTIFICATION</scope>
    <source>
        <strain evidence="11">05x7-T-G4-1.051#20</strain>
    </source>
</reference>
<dbReference type="PANTHER" id="PTHR23333:SF20">
    <property type="entry name" value="NSFL1 COFACTOR P47"/>
    <property type="match status" value="1"/>
</dbReference>
<feature type="region of interest" description="Disordered" evidence="8">
    <location>
        <begin position="253"/>
        <end position="304"/>
    </location>
</feature>
<keyword evidence="7" id="KW-0539">Nucleus</keyword>
<name>A0A8W8NSN4_MAGGI</name>
<evidence type="ECO:0000256" key="1">
    <source>
        <dbReference type="ARBA" id="ARBA00004123"/>
    </source>
</evidence>
<dbReference type="AlphaFoldDB" id="A0A8W8NSN4"/>
<dbReference type="GO" id="GO:0005794">
    <property type="term" value="C:Golgi apparatus"/>
    <property type="evidence" value="ECO:0007669"/>
    <property type="project" value="UniProtKB-SubCell"/>
</dbReference>
<dbReference type="InterPro" id="IPR029071">
    <property type="entry name" value="Ubiquitin-like_domsf"/>
</dbReference>
<dbReference type="FunFam" id="3.10.20.90:FF:000093">
    <property type="entry name" value="NSFL1 (P97) cofactor (P47)"/>
    <property type="match status" value="1"/>
</dbReference>
<dbReference type="CDD" id="cd14348">
    <property type="entry name" value="UBA_p47"/>
    <property type="match status" value="1"/>
</dbReference>
<sequence length="381" mass="41283">MADNSQREKIEQFTNLTGVEADRAKFYLESSGWNIELAVASFYEHGDDDDVQVVEPPPEENVVAQSQPPPPQRTGATKSRFGTISALSQSDSDNSDSEDKGQAFYAGGSEHSGQQVLGPPRKKESGKKIVDNLFKSAREHGAEDVGEGSQSQSQGASRHAFGGAGYKLGETEDDPVSVVQGKPLGGGKRQVDMVLKLWKNGFSIDDGPLRDFQDPANKQFLDAVSKGEVPQELISRGKEVNLNMEDHRTEDYVQPKVSVKPFTGEGHMLGSPAPSLAKSPSSGSSASGNTEDAAKQRVKVNDSAPTTNLQVRLADGSRLVVKLNHTHKISDVRNYITIARPEYASANFVLMTTFPNKELTDENQSLADAKLLNAVIVQRMK</sequence>
<dbReference type="PANTHER" id="PTHR23333">
    <property type="entry name" value="UBX DOMAIN CONTAINING PROTEIN"/>
    <property type="match status" value="1"/>
</dbReference>
<protein>
    <recommendedName>
        <fullName evidence="13">NSFL1 cofactor p47</fullName>
    </recommendedName>
</protein>
<dbReference type="SUPFAM" id="SSF46934">
    <property type="entry name" value="UBA-like"/>
    <property type="match status" value="1"/>
</dbReference>
<organism evidence="11 12">
    <name type="scientific">Magallana gigas</name>
    <name type="common">Pacific oyster</name>
    <name type="synonym">Crassostrea gigas</name>
    <dbReference type="NCBI Taxonomy" id="29159"/>
    <lineage>
        <taxon>Eukaryota</taxon>
        <taxon>Metazoa</taxon>
        <taxon>Spiralia</taxon>
        <taxon>Lophotrochozoa</taxon>
        <taxon>Mollusca</taxon>
        <taxon>Bivalvia</taxon>
        <taxon>Autobranchia</taxon>
        <taxon>Pteriomorphia</taxon>
        <taxon>Ostreida</taxon>
        <taxon>Ostreoidea</taxon>
        <taxon>Ostreidae</taxon>
        <taxon>Magallana</taxon>
    </lineage>
</organism>
<dbReference type="Proteomes" id="UP000005408">
    <property type="component" value="Unassembled WGS sequence"/>
</dbReference>
<dbReference type="Pfam" id="PF08059">
    <property type="entry name" value="SEP"/>
    <property type="match status" value="1"/>
</dbReference>
<feature type="region of interest" description="Disordered" evidence="8">
    <location>
        <begin position="48"/>
        <end position="175"/>
    </location>
</feature>
<dbReference type="OrthoDB" id="25887at2759"/>
<dbReference type="Gene3D" id="1.10.8.10">
    <property type="entry name" value="DNA helicase RuvA subunit, C-terminal domain"/>
    <property type="match status" value="1"/>
</dbReference>
<dbReference type="GO" id="GO:0000045">
    <property type="term" value="P:autophagosome assembly"/>
    <property type="evidence" value="ECO:0007669"/>
    <property type="project" value="TreeGrafter"/>
</dbReference>
<dbReference type="GO" id="GO:0031468">
    <property type="term" value="P:nuclear membrane reassembly"/>
    <property type="evidence" value="ECO:0007669"/>
    <property type="project" value="TreeGrafter"/>
</dbReference>
<feature type="compositionally biased region" description="Basic and acidic residues" evidence="8">
    <location>
        <begin position="121"/>
        <end position="143"/>
    </location>
</feature>
<feature type="compositionally biased region" description="Low complexity" evidence="8">
    <location>
        <begin position="269"/>
        <end position="288"/>
    </location>
</feature>
<evidence type="ECO:0000256" key="2">
    <source>
        <dbReference type="ARBA" id="ARBA00004300"/>
    </source>
</evidence>
<evidence type="ECO:0000256" key="7">
    <source>
        <dbReference type="ARBA" id="ARBA00023242"/>
    </source>
</evidence>
<dbReference type="GO" id="GO:0043130">
    <property type="term" value="F:ubiquitin binding"/>
    <property type="evidence" value="ECO:0007669"/>
    <property type="project" value="TreeGrafter"/>
</dbReference>
<evidence type="ECO:0000256" key="6">
    <source>
        <dbReference type="ARBA" id="ARBA00023212"/>
    </source>
</evidence>
<dbReference type="SUPFAM" id="SSF102848">
    <property type="entry name" value="NSFL1 (p97 ATPase) cofactor p47, SEP domain"/>
    <property type="match status" value="1"/>
</dbReference>
<dbReference type="InterPro" id="IPR009060">
    <property type="entry name" value="UBA-like_sf"/>
</dbReference>
<evidence type="ECO:0000259" key="9">
    <source>
        <dbReference type="PROSITE" id="PS50033"/>
    </source>
</evidence>
<dbReference type="Pfam" id="PF14555">
    <property type="entry name" value="UBA_4"/>
    <property type="match status" value="1"/>
</dbReference>
<evidence type="ECO:0000259" key="10">
    <source>
        <dbReference type="PROSITE" id="PS51399"/>
    </source>
</evidence>
<dbReference type="InterPro" id="IPR012989">
    <property type="entry name" value="SEP_domain"/>
</dbReference>
<dbReference type="EnsemblMetazoa" id="G6563.1">
    <property type="protein sequence ID" value="G6563.1:cds"/>
    <property type="gene ID" value="G6563"/>
</dbReference>
<comment type="subcellular location">
    <subcellularLocation>
        <location evidence="2">Cytoplasm</location>
        <location evidence="2">Cytoskeleton</location>
        <location evidence="2">Microtubule organizing center</location>
        <location evidence="2">Centrosome</location>
    </subcellularLocation>
    <subcellularLocation>
        <location evidence="3">Golgi apparatus</location>
    </subcellularLocation>
    <subcellularLocation>
        <location evidence="1">Nucleus</location>
    </subcellularLocation>
</comment>
<keyword evidence="6" id="KW-0206">Cytoskeleton</keyword>
<evidence type="ECO:0000256" key="8">
    <source>
        <dbReference type="SAM" id="MobiDB-lite"/>
    </source>
</evidence>
<dbReference type="PROSITE" id="PS51399">
    <property type="entry name" value="SEP"/>
    <property type="match status" value="1"/>
</dbReference>
<dbReference type="FunFam" id="3.30.420.210:FF:000001">
    <property type="entry name" value="NSFL1 (P97) cofactor (P47)"/>
    <property type="match status" value="1"/>
</dbReference>
<evidence type="ECO:0008006" key="13">
    <source>
        <dbReference type="Google" id="ProtNLM"/>
    </source>
</evidence>
<evidence type="ECO:0000256" key="4">
    <source>
        <dbReference type="ARBA" id="ARBA00022490"/>
    </source>
</evidence>
<dbReference type="SMART" id="SM00553">
    <property type="entry name" value="SEP"/>
    <property type="match status" value="1"/>
</dbReference>
<evidence type="ECO:0000313" key="11">
    <source>
        <dbReference type="EnsemblMetazoa" id="G6563.3:cds"/>
    </source>
</evidence>
<dbReference type="EnsemblMetazoa" id="G6563.3">
    <property type="protein sequence ID" value="G6563.3:cds"/>
    <property type="gene ID" value="G6563"/>
</dbReference>
<dbReference type="GO" id="GO:0005829">
    <property type="term" value="C:cytosol"/>
    <property type="evidence" value="ECO:0007669"/>
    <property type="project" value="TreeGrafter"/>
</dbReference>
<dbReference type="InterPro" id="IPR001012">
    <property type="entry name" value="UBX_dom"/>
</dbReference>
<feature type="domain" description="SEP" evidence="10">
    <location>
        <begin position="190"/>
        <end position="253"/>
    </location>
</feature>
<keyword evidence="5" id="KW-0333">Golgi apparatus</keyword>
<dbReference type="GO" id="GO:0007030">
    <property type="term" value="P:Golgi organization"/>
    <property type="evidence" value="ECO:0007669"/>
    <property type="project" value="TreeGrafter"/>
</dbReference>
<keyword evidence="4" id="KW-0963">Cytoplasm</keyword>
<dbReference type="SUPFAM" id="SSF54236">
    <property type="entry name" value="Ubiquitin-like"/>
    <property type="match status" value="1"/>
</dbReference>
<dbReference type="InterPro" id="IPR036241">
    <property type="entry name" value="NSFL1C_SEP_dom_sf"/>
</dbReference>
<dbReference type="GO" id="GO:0043161">
    <property type="term" value="P:proteasome-mediated ubiquitin-dependent protein catabolic process"/>
    <property type="evidence" value="ECO:0007669"/>
    <property type="project" value="TreeGrafter"/>
</dbReference>
<dbReference type="GO" id="GO:0061025">
    <property type="term" value="P:membrane fusion"/>
    <property type="evidence" value="ECO:0007669"/>
    <property type="project" value="TreeGrafter"/>
</dbReference>
<dbReference type="GO" id="GO:0005634">
    <property type="term" value="C:nucleus"/>
    <property type="evidence" value="ECO:0007669"/>
    <property type="project" value="UniProtKB-SubCell"/>
</dbReference>
<evidence type="ECO:0000256" key="3">
    <source>
        <dbReference type="ARBA" id="ARBA00004555"/>
    </source>
</evidence>
<dbReference type="Gene3D" id="3.10.20.90">
    <property type="entry name" value="Phosphatidylinositol 3-kinase Catalytic Subunit, Chain A, domain 1"/>
    <property type="match status" value="1"/>
</dbReference>
<dbReference type="Pfam" id="PF00789">
    <property type="entry name" value="UBX"/>
    <property type="match status" value="1"/>
</dbReference>
<feature type="domain" description="UBX" evidence="9">
    <location>
        <begin position="302"/>
        <end position="379"/>
    </location>
</feature>
<dbReference type="GO" id="GO:0005813">
    <property type="term" value="C:centrosome"/>
    <property type="evidence" value="ECO:0007669"/>
    <property type="project" value="UniProtKB-SubCell"/>
</dbReference>
<dbReference type="EnsemblMetazoa" id="G6563.2">
    <property type="protein sequence ID" value="G6563.2:cds"/>
    <property type="gene ID" value="G6563"/>
</dbReference>
<dbReference type="PROSITE" id="PS50033">
    <property type="entry name" value="UBX"/>
    <property type="match status" value="1"/>
</dbReference>
<dbReference type="SMART" id="SM00166">
    <property type="entry name" value="UBX"/>
    <property type="match status" value="1"/>
</dbReference>
<keyword evidence="12" id="KW-1185">Reference proteome</keyword>
<evidence type="ECO:0000313" key="12">
    <source>
        <dbReference type="Proteomes" id="UP000005408"/>
    </source>
</evidence>
<dbReference type="Gene3D" id="3.30.420.210">
    <property type="entry name" value="SEP domain"/>
    <property type="match status" value="1"/>
</dbReference>
<accession>A0A8W8NSN4</accession>
<dbReference type="OMA" id="NKDHTDK"/>